<keyword evidence="5 6" id="KW-0687">Ribonucleoprotein</keyword>
<dbReference type="PATRIC" id="fig|1006576.9.peg.161"/>
<sequence length="110" mass="12684">MSKKTIIGKVVSNKMDKTITVESDELVKHPKYEKYVRKTRRYHAHDENNECSLGDIVEIEESRKLSKTKSFVLKRIVRKSILSEEFETPEPVEEEMLEILGGDSDDSVGK</sequence>
<dbReference type="PRINTS" id="PR00973">
    <property type="entry name" value="RIBOSOMALS17"/>
</dbReference>
<dbReference type="SUPFAM" id="SSF50249">
    <property type="entry name" value="Nucleic acid-binding proteins"/>
    <property type="match status" value="1"/>
</dbReference>
<dbReference type="RefSeq" id="WP_045087109.1">
    <property type="nucleotide sequence ID" value="NZ_LN824141.1"/>
</dbReference>
<keyword evidence="2 6" id="KW-0699">rRNA-binding</keyword>
<dbReference type="Gene3D" id="2.40.50.140">
    <property type="entry name" value="Nucleic acid-binding proteins"/>
    <property type="match status" value="1"/>
</dbReference>
<reference evidence="8" key="1">
    <citation type="submission" date="2014-11" db="EMBL/GenBank/DDBJ databases">
        <authorList>
            <person name="Wibberg D."/>
        </authorList>
    </citation>
    <scope>NUCLEOTIDE SEQUENCE [LARGE SCALE GENOMIC DNA]</scope>
    <source>
        <strain evidence="8">L3</strain>
    </source>
</reference>
<protein>
    <recommendedName>
        <fullName evidence="6">Small ribosomal subunit protein uS17</fullName>
    </recommendedName>
</protein>
<dbReference type="InterPro" id="IPR012340">
    <property type="entry name" value="NA-bd_OB-fold"/>
</dbReference>
<dbReference type="PANTHER" id="PTHR10744:SF1">
    <property type="entry name" value="SMALL RIBOSOMAL SUBUNIT PROTEIN US17M"/>
    <property type="match status" value="1"/>
</dbReference>
<dbReference type="HOGENOM" id="CLU_073626_1_2_0"/>
<dbReference type="GO" id="GO:0003735">
    <property type="term" value="F:structural constituent of ribosome"/>
    <property type="evidence" value="ECO:0007669"/>
    <property type="project" value="UniProtKB-UniRule"/>
</dbReference>
<dbReference type="EMBL" id="LN824141">
    <property type="protein sequence ID" value="CEP77497.1"/>
    <property type="molecule type" value="Genomic_DNA"/>
</dbReference>
<organism evidence="7 8">
    <name type="scientific">Defluviitoga tunisiensis</name>
    <dbReference type="NCBI Taxonomy" id="1006576"/>
    <lineage>
        <taxon>Bacteria</taxon>
        <taxon>Thermotogati</taxon>
        <taxon>Thermotogota</taxon>
        <taxon>Thermotogae</taxon>
        <taxon>Petrotogales</taxon>
        <taxon>Petrotogaceae</taxon>
        <taxon>Defluviitoga</taxon>
    </lineage>
</organism>
<keyword evidence="8" id="KW-1185">Reference proteome</keyword>
<dbReference type="NCBIfam" id="TIGR03635">
    <property type="entry name" value="uS17_bact"/>
    <property type="match status" value="1"/>
</dbReference>
<evidence type="ECO:0000313" key="7">
    <source>
        <dbReference type="EMBL" id="CEP77497.1"/>
    </source>
</evidence>
<evidence type="ECO:0000256" key="1">
    <source>
        <dbReference type="ARBA" id="ARBA00010254"/>
    </source>
</evidence>
<evidence type="ECO:0000256" key="2">
    <source>
        <dbReference type="ARBA" id="ARBA00022730"/>
    </source>
</evidence>
<dbReference type="NCBIfam" id="NF004123">
    <property type="entry name" value="PRK05610.1"/>
    <property type="match status" value="1"/>
</dbReference>
<dbReference type="KEGG" id="dtn:DTL3_0166"/>
<dbReference type="InterPro" id="IPR000266">
    <property type="entry name" value="Ribosomal_uS17"/>
</dbReference>
<comment type="subunit">
    <text evidence="6">Part of the 30S ribosomal subunit.</text>
</comment>
<evidence type="ECO:0000256" key="3">
    <source>
        <dbReference type="ARBA" id="ARBA00022884"/>
    </source>
</evidence>
<accession>A0A0C7NNJ2</accession>
<dbReference type="STRING" id="1006576.DTL3_0166"/>
<keyword evidence="3 6" id="KW-0694">RNA-binding</keyword>
<dbReference type="Pfam" id="PF00366">
    <property type="entry name" value="Ribosomal_S17"/>
    <property type="match status" value="1"/>
</dbReference>
<gene>
    <name evidence="6 7" type="primary">rpsQ</name>
    <name evidence="7" type="ORF">DTL3_0166</name>
</gene>
<comment type="similarity">
    <text evidence="1 6">Belongs to the universal ribosomal protein uS17 family.</text>
</comment>
<dbReference type="PANTHER" id="PTHR10744">
    <property type="entry name" value="40S RIBOSOMAL PROTEIN S11 FAMILY MEMBER"/>
    <property type="match status" value="1"/>
</dbReference>
<dbReference type="CDD" id="cd00364">
    <property type="entry name" value="Ribosomal_uS17"/>
    <property type="match status" value="1"/>
</dbReference>
<evidence type="ECO:0000313" key="8">
    <source>
        <dbReference type="Proteomes" id="UP000032809"/>
    </source>
</evidence>
<proteinExistence type="inferred from homology"/>
<dbReference type="AlphaFoldDB" id="A0A0C7NNJ2"/>
<name>A0A0C7NNJ2_DEFTU</name>
<evidence type="ECO:0000256" key="6">
    <source>
        <dbReference type="HAMAP-Rule" id="MF_01345"/>
    </source>
</evidence>
<dbReference type="Proteomes" id="UP000032809">
    <property type="component" value="Chromosome I"/>
</dbReference>
<dbReference type="GO" id="GO:0022627">
    <property type="term" value="C:cytosolic small ribosomal subunit"/>
    <property type="evidence" value="ECO:0007669"/>
    <property type="project" value="UniProtKB-UniRule"/>
</dbReference>
<comment type="function">
    <text evidence="6">One of the primary rRNA binding proteins, it binds specifically to the 5'-end of 16S ribosomal RNA.</text>
</comment>
<evidence type="ECO:0000256" key="5">
    <source>
        <dbReference type="ARBA" id="ARBA00023274"/>
    </source>
</evidence>
<keyword evidence="4 6" id="KW-0689">Ribosomal protein</keyword>
<dbReference type="GO" id="GO:0019843">
    <property type="term" value="F:rRNA binding"/>
    <property type="evidence" value="ECO:0007669"/>
    <property type="project" value="UniProtKB-UniRule"/>
</dbReference>
<dbReference type="GO" id="GO:0006412">
    <property type="term" value="P:translation"/>
    <property type="evidence" value="ECO:0007669"/>
    <property type="project" value="UniProtKB-UniRule"/>
</dbReference>
<evidence type="ECO:0000256" key="4">
    <source>
        <dbReference type="ARBA" id="ARBA00022980"/>
    </source>
</evidence>
<dbReference type="OrthoDB" id="9811714at2"/>
<dbReference type="InterPro" id="IPR019984">
    <property type="entry name" value="Ribosomal_uS17_bact/chlr"/>
</dbReference>
<dbReference type="HAMAP" id="MF_01345_B">
    <property type="entry name" value="Ribosomal_uS17_B"/>
    <property type="match status" value="1"/>
</dbReference>